<dbReference type="PROSITE" id="PS50885">
    <property type="entry name" value="HAMP"/>
    <property type="match status" value="1"/>
</dbReference>
<dbReference type="Proteomes" id="UP000250997">
    <property type="component" value="Unassembled WGS sequence"/>
</dbReference>
<dbReference type="EMBL" id="PRLA01000006">
    <property type="protein sequence ID" value="RAW49303.1"/>
    <property type="molecule type" value="Genomic_DNA"/>
</dbReference>
<dbReference type="EMBL" id="PRLB01000002">
    <property type="protein sequence ID" value="RAW55027.1"/>
    <property type="molecule type" value="Genomic_DNA"/>
</dbReference>
<comment type="subcellular location">
    <subcellularLocation>
        <location evidence="2">Membrane</location>
    </subcellularLocation>
</comment>
<dbReference type="SUPFAM" id="SSF47384">
    <property type="entry name" value="Homodimeric domain of signal transducing histidine kinase"/>
    <property type="match status" value="1"/>
</dbReference>
<evidence type="ECO:0000313" key="15">
    <source>
        <dbReference type="Proteomes" id="UP000250997"/>
    </source>
</evidence>
<evidence type="ECO:0000256" key="9">
    <source>
        <dbReference type="SAM" id="MobiDB-lite"/>
    </source>
</evidence>
<dbReference type="Pfam" id="PF00512">
    <property type="entry name" value="HisKA"/>
    <property type="match status" value="1"/>
</dbReference>
<dbReference type="InterPro" id="IPR036097">
    <property type="entry name" value="HisK_dim/P_sf"/>
</dbReference>
<dbReference type="InterPro" id="IPR004358">
    <property type="entry name" value="Sig_transdc_His_kin-like_C"/>
</dbReference>
<dbReference type="Pfam" id="PF00672">
    <property type="entry name" value="HAMP"/>
    <property type="match status" value="1"/>
</dbReference>
<comment type="caution">
    <text evidence="14">The sequence shown here is derived from an EMBL/GenBank/DDBJ whole genome shotgun (WGS) entry which is preliminary data.</text>
</comment>
<evidence type="ECO:0000256" key="7">
    <source>
        <dbReference type="ARBA" id="ARBA00023012"/>
    </source>
</evidence>
<name>A0A329TY30_9FIRM</name>
<proteinExistence type="predicted"/>
<evidence type="ECO:0000259" key="12">
    <source>
        <dbReference type="PROSITE" id="PS50885"/>
    </source>
</evidence>
<dbReference type="FunFam" id="1.10.287.130:FF:000001">
    <property type="entry name" value="Two-component sensor histidine kinase"/>
    <property type="match status" value="1"/>
</dbReference>
<evidence type="ECO:0000256" key="5">
    <source>
        <dbReference type="ARBA" id="ARBA00022679"/>
    </source>
</evidence>
<dbReference type="InterPro" id="IPR003660">
    <property type="entry name" value="HAMP_dom"/>
</dbReference>
<dbReference type="CDD" id="cd06225">
    <property type="entry name" value="HAMP"/>
    <property type="match status" value="1"/>
</dbReference>
<dbReference type="InterPro" id="IPR003661">
    <property type="entry name" value="HisK_dim/P_dom"/>
</dbReference>
<evidence type="ECO:0000256" key="8">
    <source>
        <dbReference type="ARBA" id="ARBA00023136"/>
    </source>
</evidence>
<dbReference type="Gene3D" id="1.10.287.130">
    <property type="match status" value="1"/>
</dbReference>
<keyword evidence="8 10" id="KW-0472">Membrane</keyword>
<feature type="region of interest" description="Disordered" evidence="9">
    <location>
        <begin position="478"/>
        <end position="505"/>
    </location>
</feature>
<evidence type="ECO:0000313" key="14">
    <source>
        <dbReference type="EMBL" id="RAW55027.1"/>
    </source>
</evidence>
<dbReference type="SMART" id="SM00388">
    <property type="entry name" value="HisKA"/>
    <property type="match status" value="1"/>
</dbReference>
<keyword evidence="6 14" id="KW-0418">Kinase</keyword>
<evidence type="ECO:0000313" key="16">
    <source>
        <dbReference type="Proteomes" id="UP000251144"/>
    </source>
</evidence>
<feature type="domain" description="Histidine kinase" evidence="11">
    <location>
        <begin position="259"/>
        <end position="476"/>
    </location>
</feature>
<evidence type="ECO:0000256" key="4">
    <source>
        <dbReference type="ARBA" id="ARBA00022553"/>
    </source>
</evidence>
<keyword evidence="5" id="KW-0808">Transferase</keyword>
<evidence type="ECO:0000256" key="6">
    <source>
        <dbReference type="ARBA" id="ARBA00022777"/>
    </source>
</evidence>
<feature type="transmembrane region" description="Helical" evidence="10">
    <location>
        <begin position="174"/>
        <end position="192"/>
    </location>
</feature>
<feature type="domain" description="HAMP" evidence="12">
    <location>
        <begin position="198"/>
        <end position="251"/>
    </location>
</feature>
<evidence type="ECO:0000256" key="3">
    <source>
        <dbReference type="ARBA" id="ARBA00012438"/>
    </source>
</evidence>
<dbReference type="PROSITE" id="PS50109">
    <property type="entry name" value="HIS_KIN"/>
    <property type="match status" value="1"/>
</dbReference>
<dbReference type="Gene3D" id="6.10.340.10">
    <property type="match status" value="1"/>
</dbReference>
<dbReference type="Proteomes" id="UP000251144">
    <property type="component" value="Unassembled WGS sequence"/>
</dbReference>
<sequence length="505" mass="55556">MRKSVSVAFFSLMSTLLIFGTVIMGGSELVLFSNYFAQERYDVLDEVVNVAQRTASHLVQEAALPEGEELEALNTKLELIGESAEVYLFFTDCDGNVVLASDPDDLAGDVVEASVLEKSAKAKENYHIFGTLDGVLTEKSYISVHEMRSESGECTGYLFLCSSGDRLVEFRKEFFSNFFLSACLMLLVASVLTKVMMHKLTDPIQKVTDAAQRFGGGDLSVRVEGVDGEGEVADLARTFNKMADNIQSNDNSRGQFMGNIAHELRTPMTTIKGFIDGILDGTIPPDMQNHYLQLVSEETGRLARLIQNMLDLSKLESGEYQVNARMFNIWETLTGVALSAEQRINDGMIDIDGLTMDEKVLVYADPDLIHQVAYNLLDNAIKFTPAGGTIRFGVERLGPEVEVSIWNSGQGISPEALPYVFQRFYKEDQSRGLHARGAGLGLNICKVLVNLSGGQIRVESKQGEWCRFVFTLPVQPPNPGGMKRLPDESGRPGAVEDPASMKPVD</sequence>
<keyword evidence="10" id="KW-1133">Transmembrane helix</keyword>
<dbReference type="InterPro" id="IPR050736">
    <property type="entry name" value="Sensor_HK_Regulatory"/>
</dbReference>
<dbReference type="SMART" id="SM00387">
    <property type="entry name" value="HATPase_c"/>
    <property type="match status" value="1"/>
</dbReference>
<accession>A0A329TY30</accession>
<dbReference type="InterPro" id="IPR003594">
    <property type="entry name" value="HATPase_dom"/>
</dbReference>
<gene>
    <name evidence="14" type="ORF">C4N26_03455</name>
    <name evidence="13" type="ORF">C4N27_09040</name>
</gene>
<dbReference type="SUPFAM" id="SSF158472">
    <property type="entry name" value="HAMP domain-like"/>
    <property type="match status" value="1"/>
</dbReference>
<dbReference type="GO" id="GO:0000155">
    <property type="term" value="F:phosphorelay sensor kinase activity"/>
    <property type="evidence" value="ECO:0007669"/>
    <property type="project" value="InterPro"/>
</dbReference>
<dbReference type="SMART" id="SM00304">
    <property type="entry name" value="HAMP"/>
    <property type="match status" value="1"/>
</dbReference>
<dbReference type="PANTHER" id="PTHR43711">
    <property type="entry name" value="TWO-COMPONENT HISTIDINE KINASE"/>
    <property type="match status" value="1"/>
</dbReference>
<evidence type="ECO:0000259" key="11">
    <source>
        <dbReference type="PROSITE" id="PS50109"/>
    </source>
</evidence>
<dbReference type="InterPro" id="IPR005467">
    <property type="entry name" value="His_kinase_dom"/>
</dbReference>
<dbReference type="Pfam" id="PF02518">
    <property type="entry name" value="HATPase_c"/>
    <property type="match status" value="1"/>
</dbReference>
<evidence type="ECO:0000256" key="2">
    <source>
        <dbReference type="ARBA" id="ARBA00004370"/>
    </source>
</evidence>
<evidence type="ECO:0000256" key="1">
    <source>
        <dbReference type="ARBA" id="ARBA00000085"/>
    </source>
</evidence>
<dbReference type="InterPro" id="IPR036890">
    <property type="entry name" value="HATPase_C_sf"/>
</dbReference>
<reference evidence="15 16" key="1">
    <citation type="submission" date="2018-02" db="EMBL/GenBank/DDBJ databases">
        <title>Complete genome sequencing of Faecalibacterium prausnitzii strains isolated from the human gut.</title>
        <authorList>
            <person name="Fitzgerald B.C."/>
            <person name="Shkoporov A.N."/>
            <person name="Ross P.R."/>
            <person name="Hill C."/>
        </authorList>
    </citation>
    <scope>NUCLEOTIDE SEQUENCE [LARGE SCALE GENOMIC DNA]</scope>
    <source>
        <strain evidence="13 15">APC942/18-1</strain>
        <strain evidence="14 16">APC942/32-1</strain>
    </source>
</reference>
<dbReference type="CDD" id="cd00082">
    <property type="entry name" value="HisKA"/>
    <property type="match status" value="1"/>
</dbReference>
<dbReference type="PANTHER" id="PTHR43711:SF1">
    <property type="entry name" value="HISTIDINE KINASE 1"/>
    <property type="match status" value="1"/>
</dbReference>
<keyword evidence="7" id="KW-0902">Two-component regulatory system</keyword>
<feature type="transmembrane region" description="Helical" evidence="10">
    <location>
        <begin position="7"/>
        <end position="26"/>
    </location>
</feature>
<dbReference type="EC" id="2.7.13.3" evidence="3"/>
<dbReference type="Gene3D" id="3.30.565.10">
    <property type="entry name" value="Histidine kinase-like ATPase, C-terminal domain"/>
    <property type="match status" value="1"/>
</dbReference>
<dbReference type="RefSeq" id="WP_149794014.1">
    <property type="nucleotide sequence ID" value="NZ_CP026548.1"/>
</dbReference>
<evidence type="ECO:0000313" key="13">
    <source>
        <dbReference type="EMBL" id="RAW49303.1"/>
    </source>
</evidence>
<dbReference type="OrthoDB" id="9813151at2"/>
<dbReference type="AlphaFoldDB" id="A0A329TY30"/>
<dbReference type="PRINTS" id="PR00344">
    <property type="entry name" value="BCTRLSENSOR"/>
</dbReference>
<dbReference type="GO" id="GO:0016020">
    <property type="term" value="C:membrane"/>
    <property type="evidence" value="ECO:0007669"/>
    <property type="project" value="UniProtKB-SubCell"/>
</dbReference>
<protein>
    <recommendedName>
        <fullName evidence="3">histidine kinase</fullName>
        <ecNumber evidence="3">2.7.13.3</ecNumber>
    </recommendedName>
</protein>
<evidence type="ECO:0000256" key="10">
    <source>
        <dbReference type="SAM" id="Phobius"/>
    </source>
</evidence>
<keyword evidence="10" id="KW-0812">Transmembrane</keyword>
<dbReference type="SUPFAM" id="SSF55874">
    <property type="entry name" value="ATPase domain of HSP90 chaperone/DNA topoisomerase II/histidine kinase"/>
    <property type="match status" value="1"/>
</dbReference>
<dbReference type="FunFam" id="3.30.565.10:FF:000006">
    <property type="entry name" value="Sensor histidine kinase WalK"/>
    <property type="match status" value="1"/>
</dbReference>
<organism evidence="14 16">
    <name type="scientific">Faecalibacterium prausnitzii</name>
    <dbReference type="NCBI Taxonomy" id="853"/>
    <lineage>
        <taxon>Bacteria</taxon>
        <taxon>Bacillati</taxon>
        <taxon>Bacillota</taxon>
        <taxon>Clostridia</taxon>
        <taxon>Eubacteriales</taxon>
        <taxon>Oscillospiraceae</taxon>
        <taxon>Faecalibacterium</taxon>
    </lineage>
</organism>
<keyword evidence="4" id="KW-0597">Phosphoprotein</keyword>
<comment type="catalytic activity">
    <reaction evidence="1">
        <text>ATP + protein L-histidine = ADP + protein N-phospho-L-histidine.</text>
        <dbReference type="EC" id="2.7.13.3"/>
    </reaction>
</comment>